<dbReference type="EMBL" id="MCFG01000034">
    <property type="protein sequence ID" value="ORX85530.1"/>
    <property type="molecule type" value="Genomic_DNA"/>
</dbReference>
<proteinExistence type="predicted"/>
<evidence type="ECO:0000256" key="1">
    <source>
        <dbReference type="SAM" id="MobiDB-lite"/>
    </source>
</evidence>
<reference evidence="2 3" key="1">
    <citation type="submission" date="2016-08" db="EMBL/GenBank/DDBJ databases">
        <title>A Parts List for Fungal Cellulosomes Revealed by Comparative Genomics.</title>
        <authorList>
            <consortium name="DOE Joint Genome Institute"/>
            <person name="Haitjema C.H."/>
            <person name="Gilmore S.P."/>
            <person name="Henske J.K."/>
            <person name="Solomon K.V."/>
            <person name="De Groot R."/>
            <person name="Kuo A."/>
            <person name="Mondo S.J."/>
            <person name="Salamov A.A."/>
            <person name="Labutti K."/>
            <person name="Zhao Z."/>
            <person name="Chiniquy J."/>
            <person name="Barry K."/>
            <person name="Brewer H.M."/>
            <person name="Purvine S.O."/>
            <person name="Wright A.T."/>
            <person name="Boxma B."/>
            <person name="Van Alen T."/>
            <person name="Hackstein J.H."/>
            <person name="Baker S.E."/>
            <person name="Grigoriev I.V."/>
            <person name="O'Malley M.A."/>
        </authorList>
    </citation>
    <scope>NUCLEOTIDE SEQUENCE [LARGE SCALE GENOMIC DNA]</scope>
    <source>
        <strain evidence="2 3">S4</strain>
    </source>
</reference>
<dbReference type="AlphaFoldDB" id="A0A1Y1XIE4"/>
<sequence length="165" mass="18767">MFGNSFKGTTPATEVPMAEEVEQLRQDPTKTAAEIIDGVLNNFYTAIENINQRLNTENAAPQVYERFETPRPLLGNQDSGDSSTNTDSDFDLDRDVIMKSKISAPLNQVPEPGFFLGKTSETELLCQLSEDTFRTTPNKYFPEETKINFVKSRLRDSERNWYLTK</sequence>
<comment type="caution">
    <text evidence="2">The sequence shown here is derived from an EMBL/GenBank/DDBJ whole genome shotgun (WGS) entry which is preliminary data.</text>
</comment>
<organism evidence="2 3">
    <name type="scientific">Anaeromyces robustus</name>
    <dbReference type="NCBI Taxonomy" id="1754192"/>
    <lineage>
        <taxon>Eukaryota</taxon>
        <taxon>Fungi</taxon>
        <taxon>Fungi incertae sedis</taxon>
        <taxon>Chytridiomycota</taxon>
        <taxon>Chytridiomycota incertae sedis</taxon>
        <taxon>Neocallimastigomycetes</taxon>
        <taxon>Neocallimastigales</taxon>
        <taxon>Neocallimastigaceae</taxon>
        <taxon>Anaeromyces</taxon>
    </lineage>
</organism>
<evidence type="ECO:0000313" key="2">
    <source>
        <dbReference type="EMBL" id="ORX85530.1"/>
    </source>
</evidence>
<feature type="region of interest" description="Disordered" evidence="1">
    <location>
        <begin position="70"/>
        <end position="90"/>
    </location>
</feature>
<keyword evidence="3" id="KW-1185">Reference proteome</keyword>
<feature type="compositionally biased region" description="Low complexity" evidence="1">
    <location>
        <begin position="78"/>
        <end position="87"/>
    </location>
</feature>
<name>A0A1Y1XIE4_9FUNG</name>
<protein>
    <submittedName>
        <fullName evidence="2">Uncharacterized protein</fullName>
    </submittedName>
</protein>
<evidence type="ECO:0000313" key="3">
    <source>
        <dbReference type="Proteomes" id="UP000193944"/>
    </source>
</evidence>
<dbReference type="STRING" id="1754192.A0A1Y1XIE4"/>
<accession>A0A1Y1XIE4</accession>
<dbReference type="Proteomes" id="UP000193944">
    <property type="component" value="Unassembled WGS sequence"/>
</dbReference>
<reference evidence="2 3" key="2">
    <citation type="submission" date="2016-08" db="EMBL/GenBank/DDBJ databases">
        <title>Pervasive Adenine N6-methylation of Active Genes in Fungi.</title>
        <authorList>
            <consortium name="DOE Joint Genome Institute"/>
            <person name="Mondo S.J."/>
            <person name="Dannebaum R.O."/>
            <person name="Kuo R.C."/>
            <person name="Labutti K."/>
            <person name="Haridas S."/>
            <person name="Kuo A."/>
            <person name="Salamov A."/>
            <person name="Ahrendt S.R."/>
            <person name="Lipzen A."/>
            <person name="Sullivan W."/>
            <person name="Andreopoulos W.B."/>
            <person name="Clum A."/>
            <person name="Lindquist E."/>
            <person name="Daum C."/>
            <person name="Ramamoorthy G.K."/>
            <person name="Gryganskyi A."/>
            <person name="Culley D."/>
            <person name="Magnuson J.K."/>
            <person name="James T.Y."/>
            <person name="O'Malley M.A."/>
            <person name="Stajich J.E."/>
            <person name="Spatafora J.W."/>
            <person name="Visel A."/>
            <person name="Grigoriev I.V."/>
        </authorList>
    </citation>
    <scope>NUCLEOTIDE SEQUENCE [LARGE SCALE GENOMIC DNA]</scope>
    <source>
        <strain evidence="2 3">S4</strain>
    </source>
</reference>
<gene>
    <name evidence="2" type="ORF">BCR32DRAFT_304546</name>
</gene>